<dbReference type="Proteomes" id="UP000318010">
    <property type="component" value="Unassembled WGS sequence"/>
</dbReference>
<evidence type="ECO:0000313" key="1">
    <source>
        <dbReference type="EMBL" id="TWR28130.1"/>
    </source>
</evidence>
<comment type="caution">
    <text evidence="1">The sequence shown here is derived from an EMBL/GenBank/DDBJ whole genome shotgun (WGS) entry which is preliminary data.</text>
</comment>
<gene>
    <name evidence="1" type="ORF">FPZ42_02630</name>
</gene>
<accession>A0A563U9X3</accession>
<keyword evidence="2" id="KW-1185">Reference proteome</keyword>
<dbReference type="RefSeq" id="WP_146268928.1">
    <property type="nucleotide sequence ID" value="NZ_VOEI01000001.1"/>
</dbReference>
<sequence length="404" mass="47406">MRSFSEISIFDYCDRLKVSIKTEIEGKSKEYILGVDEKQFQDYLIDKYVLEPLAIDFQKEIIDIPVVSKEWVEDRFFGEKHEVESYKFKITYPFTGSSKLFSIAPSTRHLTSNEITVDESQQNVSFSFKMTSQNPEEFLREKNEGRKNAFVNLDNVNYEARQWNSVLPNLVKTYFDDRKTKYQKENDFYAAINIPINQNTSSVFTAPTIRKRDIPQPKVDPKKEYSSEPLVSTVMYEDILKIVYDTGKGMERKPSLYIGKDEEALRDIFLLLLETRYDSISVSGETFNRSGKTDIILKYAKDGSNLFVAECKFWHGFKAFLETISQLFDRYLSWRDSKVAIMMFVKNNDFTSVMKNISTETRNHPYYVKDNGRRGESSFSYIFRLPQDPDKQVYLEVMAFHYDK</sequence>
<proteinExistence type="predicted"/>
<protein>
    <submittedName>
        <fullName evidence="1">Uncharacterized protein</fullName>
    </submittedName>
</protein>
<reference evidence="1 2" key="1">
    <citation type="submission" date="2019-07" db="EMBL/GenBank/DDBJ databases">
        <authorList>
            <person name="Kim J."/>
        </authorList>
    </citation>
    <scope>NUCLEOTIDE SEQUENCE [LARGE SCALE GENOMIC DNA]</scope>
    <source>
        <strain evidence="1 2">MJ1a</strain>
    </source>
</reference>
<dbReference type="OrthoDB" id="5447244at2"/>
<dbReference type="AlphaFoldDB" id="A0A563U9X3"/>
<dbReference type="EMBL" id="VOEI01000001">
    <property type="protein sequence ID" value="TWR28130.1"/>
    <property type="molecule type" value="Genomic_DNA"/>
</dbReference>
<evidence type="ECO:0000313" key="2">
    <source>
        <dbReference type="Proteomes" id="UP000318010"/>
    </source>
</evidence>
<name>A0A563U9X3_9SPHI</name>
<organism evidence="1 2">
    <name type="scientific">Mucilaginibacter achroorhodeus</name>
    <dbReference type="NCBI Taxonomy" id="2599294"/>
    <lineage>
        <taxon>Bacteria</taxon>
        <taxon>Pseudomonadati</taxon>
        <taxon>Bacteroidota</taxon>
        <taxon>Sphingobacteriia</taxon>
        <taxon>Sphingobacteriales</taxon>
        <taxon>Sphingobacteriaceae</taxon>
        <taxon>Mucilaginibacter</taxon>
    </lineage>
</organism>